<evidence type="ECO:0000256" key="3">
    <source>
        <dbReference type="SAM" id="MobiDB-lite"/>
    </source>
</evidence>
<proteinExistence type="predicted"/>
<keyword evidence="2" id="KW-0393">Immunoglobulin domain</keyword>
<dbReference type="EnsemblMetazoa" id="RPRC017730-RA">
    <property type="protein sequence ID" value="RPRC017730-PA"/>
    <property type="gene ID" value="RPRC017730"/>
</dbReference>
<feature type="compositionally biased region" description="Low complexity" evidence="3">
    <location>
        <begin position="211"/>
        <end position="223"/>
    </location>
</feature>
<dbReference type="InterPro" id="IPR013098">
    <property type="entry name" value="Ig_I-set"/>
</dbReference>
<evidence type="ECO:0000256" key="1">
    <source>
        <dbReference type="ARBA" id="ARBA00023157"/>
    </source>
</evidence>
<dbReference type="InterPro" id="IPR003599">
    <property type="entry name" value="Ig_sub"/>
</dbReference>
<dbReference type="PROSITE" id="PS50835">
    <property type="entry name" value="IG_LIKE"/>
    <property type="match status" value="2"/>
</dbReference>
<dbReference type="InterPro" id="IPR003598">
    <property type="entry name" value="Ig_sub2"/>
</dbReference>
<organism evidence="5 6">
    <name type="scientific">Rhodnius prolixus</name>
    <name type="common">Triatomid bug</name>
    <dbReference type="NCBI Taxonomy" id="13249"/>
    <lineage>
        <taxon>Eukaryota</taxon>
        <taxon>Metazoa</taxon>
        <taxon>Ecdysozoa</taxon>
        <taxon>Arthropoda</taxon>
        <taxon>Hexapoda</taxon>
        <taxon>Insecta</taxon>
        <taxon>Pterygota</taxon>
        <taxon>Neoptera</taxon>
        <taxon>Paraneoptera</taxon>
        <taxon>Hemiptera</taxon>
        <taxon>Heteroptera</taxon>
        <taxon>Panheteroptera</taxon>
        <taxon>Cimicomorpha</taxon>
        <taxon>Reduviidae</taxon>
        <taxon>Triatominae</taxon>
        <taxon>Rhodnius</taxon>
    </lineage>
</organism>
<dbReference type="InterPro" id="IPR013783">
    <property type="entry name" value="Ig-like_fold"/>
</dbReference>
<keyword evidence="6" id="KW-1185">Reference proteome</keyword>
<evidence type="ECO:0000313" key="6">
    <source>
        <dbReference type="Proteomes" id="UP000015103"/>
    </source>
</evidence>
<feature type="region of interest" description="Disordered" evidence="3">
    <location>
        <begin position="175"/>
        <end position="223"/>
    </location>
</feature>
<dbReference type="Pfam" id="PF07679">
    <property type="entry name" value="I-set"/>
    <property type="match status" value="2"/>
</dbReference>
<evidence type="ECO:0000256" key="2">
    <source>
        <dbReference type="ARBA" id="ARBA00023319"/>
    </source>
</evidence>
<dbReference type="FunFam" id="2.60.40.10:FF:000032">
    <property type="entry name" value="palladin isoform X1"/>
    <property type="match status" value="1"/>
</dbReference>
<keyword evidence="1" id="KW-1015">Disulfide bond</keyword>
<dbReference type="SMART" id="SM00408">
    <property type="entry name" value="IGc2"/>
    <property type="match status" value="2"/>
</dbReference>
<dbReference type="Gene3D" id="2.60.40.10">
    <property type="entry name" value="Immunoglobulins"/>
    <property type="match status" value="2"/>
</dbReference>
<feature type="domain" description="Ig-like" evidence="4">
    <location>
        <begin position="234"/>
        <end position="320"/>
    </location>
</feature>
<accession>A0A905R0P2</accession>
<protein>
    <submittedName>
        <fullName evidence="5">Ig-like domain-containing protein</fullName>
    </submittedName>
</protein>
<feature type="domain" description="Ig-like" evidence="4">
    <location>
        <begin position="25"/>
        <end position="114"/>
    </location>
</feature>
<dbReference type="Proteomes" id="UP000015103">
    <property type="component" value="Unassembled WGS sequence"/>
</dbReference>
<name>A0A905R0P2_RHOPR</name>
<sequence length="322" mass="34398">SHLNVKTPLQLGSVQPQAEEKTCPPSFSQLFADVVIPDGGQTKFECIVTGKPTPKVKWLFNDQPVSGKNFLVSTSGNRQVLNLPNVTKALAGKITCLAENEAGKATCVAILTVSDPPITSQLPSFDDLNLNESGVFEMKRAVFMESSTSSHFSSSTTTTGTEPIVKIQSKTSKSEFASQKVGDKPAVQVESHKTSEYKNIGGMESKEESTVTKSSGLEKSSSGLVVGKRKHSAPKFITPLNGCIVDQGTEVLLSAIIEGYPTPDVSWSRNGGVCPQESEMIWELGKSQLRIKNVKTHHGGRYSCTASNSMGTATSSADVVVK</sequence>
<dbReference type="FunFam" id="2.60.40.10:FF:000849">
    <property type="entry name" value="Uncharacterized protein, isoform F"/>
    <property type="match status" value="1"/>
</dbReference>
<dbReference type="PANTHER" id="PTHR47633">
    <property type="entry name" value="IMMUNOGLOBULIN"/>
    <property type="match status" value="1"/>
</dbReference>
<dbReference type="SUPFAM" id="SSF48726">
    <property type="entry name" value="Immunoglobulin"/>
    <property type="match status" value="2"/>
</dbReference>
<dbReference type="InterPro" id="IPR036179">
    <property type="entry name" value="Ig-like_dom_sf"/>
</dbReference>
<dbReference type="InterPro" id="IPR007110">
    <property type="entry name" value="Ig-like_dom"/>
</dbReference>
<dbReference type="GO" id="GO:0004672">
    <property type="term" value="F:protein kinase activity"/>
    <property type="evidence" value="ECO:0007669"/>
    <property type="project" value="TreeGrafter"/>
</dbReference>
<evidence type="ECO:0000313" key="5">
    <source>
        <dbReference type="EnsemblMetazoa" id="RPRC017730-PA"/>
    </source>
</evidence>
<evidence type="ECO:0000259" key="4">
    <source>
        <dbReference type="PROSITE" id="PS50835"/>
    </source>
</evidence>
<dbReference type="EMBL" id="ACPB03000194">
    <property type="status" value="NOT_ANNOTATED_CDS"/>
    <property type="molecule type" value="Genomic_DNA"/>
</dbReference>
<reference evidence="5" key="1">
    <citation type="submission" date="2022-10" db="UniProtKB">
        <authorList>
            <consortium name="EnsemblMetazoa"/>
        </authorList>
    </citation>
    <scope>IDENTIFICATION</scope>
</reference>
<dbReference type="PANTHER" id="PTHR47633:SF8">
    <property type="entry name" value="SPEG NEIGHBOR PROTEIN"/>
    <property type="match status" value="1"/>
</dbReference>
<dbReference type="SMART" id="SM00409">
    <property type="entry name" value="IG"/>
    <property type="match status" value="2"/>
</dbReference>
<dbReference type="AlphaFoldDB" id="A0A905R0P2"/>
<feature type="region of interest" description="Disordered" evidence="3">
    <location>
        <begin position="1"/>
        <end position="20"/>
    </location>
</feature>